<proteinExistence type="predicted"/>
<evidence type="ECO:0000313" key="2">
    <source>
        <dbReference type="EMBL" id="QNG41010.1"/>
    </source>
</evidence>
<name>A0A7G7LKJ3_PYGAN</name>
<sequence>MSKTINVEVTMSFLVVSEPEYKRIWDKEKRTYTDERDKERCTVCVLPEGARSTLFLTCQPGLKLEPGKNYTAKVRMGCSYGIIQGNEFSEGDALIGGNDE</sequence>
<protein>
    <submittedName>
        <fullName evidence="2">Uncharacterized protein</fullName>
    </submittedName>
</protein>
<accession>A0A7G7LKJ3</accession>
<dbReference type="AlphaFoldDB" id="A0A7G7LKJ3"/>
<organism evidence="2">
    <name type="scientific">Pygoscelis antarcticus</name>
    <name type="common">Chinstrap penguin</name>
    <dbReference type="NCBI Taxonomy" id="79643"/>
    <lineage>
        <taxon>Eukaryota</taxon>
        <taxon>Metazoa</taxon>
        <taxon>Chordata</taxon>
        <taxon>Craniata</taxon>
        <taxon>Vertebrata</taxon>
        <taxon>Euteleostomi</taxon>
        <taxon>Archelosauria</taxon>
        <taxon>Archosauria</taxon>
        <taxon>Dinosauria</taxon>
        <taxon>Saurischia</taxon>
        <taxon>Theropoda</taxon>
        <taxon>Coelurosauria</taxon>
        <taxon>Aves</taxon>
        <taxon>Neognathae</taxon>
        <taxon>Neoaves</taxon>
        <taxon>Aequornithes</taxon>
        <taxon>Sphenisciformes</taxon>
        <taxon>Spheniscidae</taxon>
        <taxon>Pygoscelis</taxon>
    </lineage>
</organism>
<reference evidence="2" key="1">
    <citation type="submission" date="2020-03" db="EMBL/GenBank/DDBJ databases">
        <title>Identification of Novel Circular Rep-Encoding ssDNA Molecules, Viruses, and Circular Molecules in four Penguin Species in South Georgia and the Antarctic.</title>
        <authorList>
            <person name="Levy H."/>
            <person name="Djurhuus A."/>
            <person name="Black C.E."/>
            <person name="Harding C."/>
            <person name="Suazo C."/>
            <person name="Kraberger S."/>
            <person name="Schmidlin K."/>
            <person name="Fontenele R.S."/>
            <person name="Hart T."/>
            <person name="Smith A.L."/>
            <person name="Varsani A."/>
        </authorList>
    </citation>
    <scope>NUCLEOTIDE SEQUENCE</scope>
    <source>
        <strain evidence="1">Antarctic/8_II_CPBOOTsw002Ad/CPBO_479_2A</strain>
        <strain evidence="2">Antarctic/8_II_CPBOOTsw002Ad/CPBO_481_2A</strain>
    </source>
</reference>
<dbReference type="EMBL" id="MT196245">
    <property type="protein sequence ID" value="QNG41007.1"/>
    <property type="molecule type" value="Genomic_DNA"/>
</dbReference>
<dbReference type="EMBL" id="MT196246">
    <property type="protein sequence ID" value="QNG41010.1"/>
    <property type="molecule type" value="Genomic_DNA"/>
</dbReference>
<evidence type="ECO:0000313" key="1">
    <source>
        <dbReference type="EMBL" id="QNG41007.1"/>
    </source>
</evidence>